<dbReference type="InterPro" id="IPR006186">
    <property type="entry name" value="Ser/Thr-sp_prot-phosphatase"/>
</dbReference>
<dbReference type="PANTHER" id="PTHR45619">
    <property type="entry name" value="SERINE/THREONINE-PROTEIN PHOSPHATASE PP2A-RELATED"/>
    <property type="match status" value="1"/>
</dbReference>
<dbReference type="PRINTS" id="PR00114">
    <property type="entry name" value="STPHPHTASE"/>
</dbReference>
<dbReference type="EMBL" id="CAKOAT010664042">
    <property type="protein sequence ID" value="CAH8385374.1"/>
    <property type="molecule type" value="Genomic_DNA"/>
</dbReference>
<dbReference type="GO" id="GO:0016787">
    <property type="term" value="F:hydrolase activity"/>
    <property type="evidence" value="ECO:0007669"/>
    <property type="project" value="UniProtKB-KW"/>
</dbReference>
<evidence type="ECO:0000313" key="5">
    <source>
        <dbReference type="EMBL" id="CAH8385374.1"/>
    </source>
</evidence>
<dbReference type="Proteomes" id="UP001642260">
    <property type="component" value="Unassembled WGS sequence"/>
</dbReference>
<keyword evidence="2" id="KW-0378">Hydrolase</keyword>
<reference evidence="5 6" key="1">
    <citation type="submission" date="2022-03" db="EMBL/GenBank/DDBJ databases">
        <authorList>
            <person name="Macdonald S."/>
            <person name="Ahmed S."/>
            <person name="Newling K."/>
        </authorList>
    </citation>
    <scope>NUCLEOTIDE SEQUENCE [LARGE SCALE GENOMIC DNA]</scope>
</reference>
<dbReference type="Gene3D" id="3.60.21.10">
    <property type="match status" value="2"/>
</dbReference>
<keyword evidence="4" id="KW-1133">Transmembrane helix</keyword>
<keyword evidence="4" id="KW-0472">Membrane</keyword>
<dbReference type="GO" id="GO:0046872">
    <property type="term" value="F:metal ion binding"/>
    <property type="evidence" value="ECO:0007669"/>
    <property type="project" value="UniProtKB-KW"/>
</dbReference>
<keyword evidence="1" id="KW-0479">Metal-binding</keyword>
<proteinExistence type="predicted"/>
<name>A0ABC8LPF2_ERUVS</name>
<gene>
    <name evidence="5" type="ORF">ERUC_LOCUS37857</name>
</gene>
<dbReference type="SUPFAM" id="SSF56300">
    <property type="entry name" value="Metallo-dependent phosphatases"/>
    <property type="match status" value="1"/>
</dbReference>
<keyword evidence="4" id="KW-0812">Transmembrane</keyword>
<keyword evidence="3" id="KW-0464">Manganese</keyword>
<feature type="transmembrane region" description="Helical" evidence="4">
    <location>
        <begin position="36"/>
        <end position="60"/>
    </location>
</feature>
<protein>
    <submittedName>
        <fullName evidence="5">Uncharacterized protein</fullName>
    </submittedName>
</protein>
<evidence type="ECO:0000256" key="4">
    <source>
        <dbReference type="SAM" id="Phobius"/>
    </source>
</evidence>
<dbReference type="AlphaFoldDB" id="A0ABC8LPF2"/>
<evidence type="ECO:0000256" key="1">
    <source>
        <dbReference type="ARBA" id="ARBA00022723"/>
    </source>
</evidence>
<sequence>MQPVTKFHDLAELFRIGGMCPDTKYLFMGDYVDRGYYSVETVNCMRVICIIISIVLVSLFPRCYMCVKTILYFLYLPCLSLCLLIFQTYDYFACNIVLILLIQKYLFCLHGGLSPSIETLHNVRNFDRVQDQCVAYYGLIDPDDG</sequence>
<organism evidence="5 6">
    <name type="scientific">Eruca vesicaria subsp. sativa</name>
    <name type="common">Garden rocket</name>
    <name type="synonym">Eruca sativa</name>
    <dbReference type="NCBI Taxonomy" id="29727"/>
    <lineage>
        <taxon>Eukaryota</taxon>
        <taxon>Viridiplantae</taxon>
        <taxon>Streptophyta</taxon>
        <taxon>Embryophyta</taxon>
        <taxon>Tracheophyta</taxon>
        <taxon>Spermatophyta</taxon>
        <taxon>Magnoliopsida</taxon>
        <taxon>eudicotyledons</taxon>
        <taxon>Gunneridae</taxon>
        <taxon>Pentapetalae</taxon>
        <taxon>rosids</taxon>
        <taxon>malvids</taxon>
        <taxon>Brassicales</taxon>
        <taxon>Brassicaceae</taxon>
        <taxon>Brassiceae</taxon>
        <taxon>Eruca</taxon>
    </lineage>
</organism>
<feature type="transmembrane region" description="Helical" evidence="4">
    <location>
        <begin position="72"/>
        <end position="92"/>
    </location>
</feature>
<evidence type="ECO:0000256" key="2">
    <source>
        <dbReference type="ARBA" id="ARBA00022801"/>
    </source>
</evidence>
<keyword evidence="6" id="KW-1185">Reference proteome</keyword>
<evidence type="ECO:0000313" key="6">
    <source>
        <dbReference type="Proteomes" id="UP001642260"/>
    </source>
</evidence>
<evidence type="ECO:0000256" key="3">
    <source>
        <dbReference type="ARBA" id="ARBA00023211"/>
    </source>
</evidence>
<dbReference type="InterPro" id="IPR029052">
    <property type="entry name" value="Metallo-depent_PP-like"/>
</dbReference>
<dbReference type="InterPro" id="IPR047129">
    <property type="entry name" value="PPA2-like"/>
</dbReference>
<accession>A0ABC8LPF2</accession>
<comment type="caution">
    <text evidence="5">The sequence shown here is derived from an EMBL/GenBank/DDBJ whole genome shotgun (WGS) entry which is preliminary data.</text>
</comment>